<evidence type="ECO:0000256" key="1">
    <source>
        <dbReference type="ARBA" id="ARBA00004123"/>
    </source>
</evidence>
<evidence type="ECO:0000256" key="7">
    <source>
        <dbReference type="ARBA" id="ARBA00032010"/>
    </source>
</evidence>
<gene>
    <name evidence="11" type="primary">KNAG0I02750</name>
    <name evidence="11" type="ordered locus">KNAG_0I02750</name>
</gene>
<evidence type="ECO:0000256" key="8">
    <source>
        <dbReference type="SAM" id="Coils"/>
    </source>
</evidence>
<dbReference type="GO" id="GO:0000411">
    <property type="term" value="P:positive regulation of transcription by galactose"/>
    <property type="evidence" value="ECO:0007669"/>
    <property type="project" value="EnsemblFungi"/>
</dbReference>
<keyword evidence="12" id="KW-1185">Reference proteome</keyword>
<dbReference type="Pfam" id="PF09497">
    <property type="entry name" value="Med12"/>
    <property type="match status" value="1"/>
</dbReference>
<dbReference type="eggNOG" id="KOG4522">
    <property type="taxonomic scope" value="Eukaryota"/>
</dbReference>
<keyword evidence="6" id="KW-0539">Nucleus</keyword>
<dbReference type="OMA" id="EFIVYHQ"/>
<dbReference type="KEGG" id="kng:KNAG_0I02750"/>
<dbReference type="PANTHER" id="PTHR46567">
    <property type="entry name" value="MEDIATOR OF RNA POLYMERASE II TRANSCRIPTION SUBUNIT 12"/>
    <property type="match status" value="1"/>
</dbReference>
<feature type="compositionally biased region" description="Polar residues" evidence="9">
    <location>
        <begin position="112"/>
        <end position="121"/>
    </location>
</feature>
<evidence type="ECO:0000256" key="4">
    <source>
        <dbReference type="ARBA" id="ARBA00023015"/>
    </source>
</evidence>
<evidence type="ECO:0000256" key="2">
    <source>
        <dbReference type="ARBA" id="ARBA00010289"/>
    </source>
</evidence>
<dbReference type="GO" id="GO:0000122">
    <property type="term" value="P:negative regulation of transcription by RNA polymerase II"/>
    <property type="evidence" value="ECO:0007669"/>
    <property type="project" value="EnsemblFungi"/>
</dbReference>
<dbReference type="EMBL" id="HE978322">
    <property type="protein sequence ID" value="CCK72060.1"/>
    <property type="molecule type" value="Genomic_DNA"/>
</dbReference>
<feature type="coiled-coil region" evidence="8">
    <location>
        <begin position="836"/>
        <end position="863"/>
    </location>
</feature>
<feature type="region of interest" description="Disordered" evidence="9">
    <location>
        <begin position="112"/>
        <end position="137"/>
    </location>
</feature>
<dbReference type="GO" id="GO:0045944">
    <property type="term" value="P:positive regulation of transcription by RNA polymerase II"/>
    <property type="evidence" value="ECO:0007669"/>
    <property type="project" value="EnsemblFungi"/>
</dbReference>
<dbReference type="RefSeq" id="XP_022466305.1">
    <property type="nucleotide sequence ID" value="XM_022609961.1"/>
</dbReference>
<feature type="region of interest" description="Disordered" evidence="9">
    <location>
        <begin position="1337"/>
        <end position="1356"/>
    </location>
</feature>
<reference evidence="12" key="2">
    <citation type="submission" date="2012-08" db="EMBL/GenBank/DDBJ databases">
        <title>Genome sequence of Kazachstania naganishii.</title>
        <authorList>
            <person name="Gordon J.L."/>
            <person name="Armisen D."/>
            <person name="Proux-Wera E."/>
            <person name="OhEigeartaigh S.S."/>
            <person name="Byrne K.P."/>
            <person name="Wolfe K.H."/>
        </authorList>
    </citation>
    <scope>NUCLEOTIDE SEQUENCE [LARGE SCALE GENOMIC DNA]</scope>
    <source>
        <strain evidence="12">ATCC MYA-139 / BCRC 22969 / CBS 8797 / CCRC 22969 / KCTC 17520 / NBRC 10181 / NCYC 3082</strain>
    </source>
</reference>
<dbReference type="GO" id="GO:1990508">
    <property type="term" value="C:CKM complex"/>
    <property type="evidence" value="ECO:0007669"/>
    <property type="project" value="EnsemblFungi"/>
</dbReference>
<evidence type="ECO:0000256" key="6">
    <source>
        <dbReference type="ARBA" id="ARBA00023242"/>
    </source>
</evidence>
<dbReference type="GeneID" id="34527803"/>
<evidence type="ECO:0000256" key="5">
    <source>
        <dbReference type="ARBA" id="ARBA00023163"/>
    </source>
</evidence>
<evidence type="ECO:0000313" key="12">
    <source>
        <dbReference type="Proteomes" id="UP000006310"/>
    </source>
</evidence>
<keyword evidence="4" id="KW-0805">Transcription regulation</keyword>
<comment type="subcellular location">
    <subcellularLocation>
        <location evidence="1">Nucleus</location>
    </subcellularLocation>
</comment>
<organism evidence="11 12">
    <name type="scientific">Huiozyma naganishii (strain ATCC MYA-139 / BCRC 22969 / CBS 8797 / KCTC 17520 / NBRC 10181 / NCYC 3082 / Yp74L-3)</name>
    <name type="common">Yeast</name>
    <name type="synonym">Kazachstania naganishii</name>
    <dbReference type="NCBI Taxonomy" id="1071383"/>
    <lineage>
        <taxon>Eukaryota</taxon>
        <taxon>Fungi</taxon>
        <taxon>Dikarya</taxon>
        <taxon>Ascomycota</taxon>
        <taxon>Saccharomycotina</taxon>
        <taxon>Saccharomycetes</taxon>
        <taxon>Saccharomycetales</taxon>
        <taxon>Saccharomycetaceae</taxon>
        <taxon>Huiozyma</taxon>
    </lineage>
</organism>
<keyword evidence="5" id="KW-0804">Transcription</keyword>
<sequence length="1435" mass="166571">MAPSKYVLQPPEDLHPYIPHFSDPDRTQESDDAKVSPTAVYPDFEPWEHKPEEDRILLNFVSKGYYVSSRVNFESISARSSLHESLPKLSDQLALQFGKVLHIRDKEVNRISGSQSTSTDLKPNANKSKHSALSTNPLAGPDFTLPTRVTLTDNRKEMWLQELSSPYTSLSKMLQYIPHGLKRRQVLEQCYTKQIPLKRAIWLIKCCYSIEAQALKSKHTQAINHEGDSTTNEVKTLYKDWTDTYVYILEKLIFEMVQYYNDPNKLKIWKREVAYFLKLLGNCYTLGLLDKEVFYHWLIKFVSKIENFEFLPLSLHILMIFWDDIVGSKISLQVADPRQENTAIDTFLVSKITDILLNKYYVISNSKSMINDEKYIINDIRKNNKIKDSLQSIIGKLVCRLFQEQSLEIFLFPSTSWELYKPCLYEITSHLKDSKSDVKKKLELISYRNDTLKNNSLLTTDEIKKSTSPSTNKSEISQVFTTSTMDPEVKVISILFVDNKFTKLLDENSAEFDWVQYIDQNPLKLSQIFQLLLWSVHPSRLSHYESNQLVAKLLLLQISSLDGFPEFEIEDTIWSLVFQIAKLSKQNMARTINVTELFHLLNILNTYGMIKVPTYIRKLISSGIMYLHDSNDKFFHVKLLINLKISPLMRSQYNMILRNIMEYDPSFYENYNFDQLNNIVTTHKNNVLPGGDLSELTKLPLSCKIILGEWYLNRLCSKSTLDCIDGEQLLRNYEIFCVRLEVFHLFYKWVEFVIYHQLLDDINTMEMLMNILLRYKMVFSQFINDHILFVKTFIYVYINVLKDKDPVAYHVTSFMPFWKFFMKTFPMALTLDSDLRIELSNVYEEEKMKREKLEKNHELVNSLYQSVSHTIDNPKETTMNFTELFHTNIRVLLSLTKQHTYVERRQARCKLLLLMNSNFRDYYKFMSIFLKRNDCDNKGLIRLISEKLLTLDQVRRIQGIEKVLELIDLGDLLMCHEIYFQTHKYDYIKGNFETILKTCQEHLPQRYHLFLRILAQFGPNTNFSKLSTRAIQTMAERNGKPMADFVHDLLFYGLKSEDGDDTDDELFESESSPSDMFYLLEFTNLWVFQAITAHQVRVMTNVYGDNISGLQAALRQFIFDVIEVSKYNELCSQLFDAVEDASSIRQIIEIVEEDFFAKCLEGDERANRRDYLIIVIELVASFSKKVEGSSASSTDIPCRSLPALQAVIYGYDVLSEVELSGLELQMTVVIKVFTMHMNAIFQDIVEGLQDPMRRQSTESFLVSVSHLFERISFNLRLKLMVYELLTSLKSYCIYASTTPHERAALGPGSSSERHTFEIPNIILNVPPFQVSSFNMNKNSSETDPVSTEGNTAATSRSPLSLGITKVRSGGTRATNTTRGRWFLYNTKSAQYDCPLAVEPYHNIANDQVKQERAVNNTCFSLSLFAATFERGNPPR</sequence>
<dbReference type="InterPro" id="IPR019035">
    <property type="entry name" value="Mediator_Med12"/>
</dbReference>
<dbReference type="GO" id="GO:0003713">
    <property type="term" value="F:transcription coactivator activity"/>
    <property type="evidence" value="ECO:0007669"/>
    <property type="project" value="EnsemblFungi"/>
</dbReference>
<keyword evidence="8" id="KW-0175">Coiled coil</keyword>
<dbReference type="SMART" id="SM01281">
    <property type="entry name" value="Med12"/>
    <property type="match status" value="1"/>
</dbReference>
<dbReference type="STRING" id="1071383.J7RB10"/>
<evidence type="ECO:0000256" key="3">
    <source>
        <dbReference type="ARBA" id="ARBA00019622"/>
    </source>
</evidence>
<evidence type="ECO:0000256" key="9">
    <source>
        <dbReference type="SAM" id="MobiDB-lite"/>
    </source>
</evidence>
<feature type="region of interest" description="Disordered" evidence="9">
    <location>
        <begin position="1"/>
        <end position="38"/>
    </location>
</feature>
<dbReference type="PANTHER" id="PTHR46567:SF1">
    <property type="entry name" value="MEDIATOR OF RNA POLYMERASE II TRANSCRIPTION SUBUNIT 12"/>
    <property type="match status" value="1"/>
</dbReference>
<proteinExistence type="inferred from homology"/>
<reference evidence="11 12" key="1">
    <citation type="journal article" date="2011" name="Proc. Natl. Acad. Sci. U.S.A.">
        <title>Evolutionary erosion of yeast sex chromosomes by mating-type switching accidents.</title>
        <authorList>
            <person name="Gordon J.L."/>
            <person name="Armisen D."/>
            <person name="Proux-Wera E."/>
            <person name="Oheigeartaigh S.S."/>
            <person name="Byrne K.P."/>
            <person name="Wolfe K.H."/>
        </authorList>
    </citation>
    <scope>NUCLEOTIDE SEQUENCE [LARGE SCALE GENOMIC DNA]</scope>
    <source>
        <strain evidence="12">ATCC MYA-139 / BCRC 22969 / CBS 8797 / CCRC 22969 / KCTC 17520 / NBRC 10181 / NCYC 3082</strain>
    </source>
</reference>
<dbReference type="OrthoDB" id="20828at2759"/>
<feature type="compositionally biased region" description="Basic and acidic residues" evidence="9">
    <location>
        <begin position="22"/>
        <end position="34"/>
    </location>
</feature>
<name>J7RB10_HUIN7</name>
<dbReference type="HOGENOM" id="CLU_256280_0_0_1"/>
<evidence type="ECO:0000313" key="11">
    <source>
        <dbReference type="EMBL" id="CCK72060.1"/>
    </source>
</evidence>
<protein>
    <recommendedName>
        <fullName evidence="3">Mediator of RNA polymerase II transcription subunit 12</fullName>
    </recommendedName>
    <alternativeName>
        <fullName evidence="7">Mediator complex subunit 12</fullName>
    </alternativeName>
</protein>
<dbReference type="Proteomes" id="UP000006310">
    <property type="component" value="Chromosome 9"/>
</dbReference>
<dbReference type="GO" id="GO:0016592">
    <property type="term" value="C:mediator complex"/>
    <property type="evidence" value="ECO:0007669"/>
    <property type="project" value="EnsemblFungi"/>
</dbReference>
<comment type="similarity">
    <text evidence="2">Belongs to the Mediator complex subunit 12 family.</text>
</comment>
<accession>J7RB10</accession>
<evidence type="ECO:0000259" key="10">
    <source>
        <dbReference type="SMART" id="SM01281"/>
    </source>
</evidence>
<feature type="domain" description="Mediator complex subunit Med12" evidence="10">
    <location>
        <begin position="142"/>
        <end position="205"/>
    </location>
</feature>